<evidence type="ECO:0000313" key="3">
    <source>
        <dbReference type="Proteomes" id="UP000515153"/>
    </source>
</evidence>
<accession>A0A6P8BJY7</accession>
<evidence type="ECO:0000313" key="4">
    <source>
        <dbReference type="RefSeq" id="XP_030987314.1"/>
    </source>
</evidence>
<feature type="compositionally biased region" description="Polar residues" evidence="1">
    <location>
        <begin position="23"/>
        <end position="33"/>
    </location>
</feature>
<keyword evidence="2" id="KW-0732">Signal</keyword>
<feature type="region of interest" description="Disordered" evidence="1">
    <location>
        <begin position="116"/>
        <end position="137"/>
    </location>
</feature>
<reference evidence="4" key="1">
    <citation type="journal article" date="2019" name="Mol. Biol. Evol.">
        <title>Blast fungal genomes show frequent chromosomal changes, gene gains and losses, and effector gene turnover.</title>
        <authorList>
            <person name="Gomez Luciano L.B."/>
            <person name="Jason Tsai I."/>
            <person name="Chuma I."/>
            <person name="Tosa Y."/>
            <person name="Chen Y.H."/>
            <person name="Li J.Y."/>
            <person name="Li M.Y."/>
            <person name="Jade Lu M.Y."/>
            <person name="Nakayashiki H."/>
            <person name="Li W.H."/>
        </authorList>
    </citation>
    <scope>NUCLEOTIDE SEQUENCE</scope>
    <source>
        <strain evidence="4">NI907</strain>
    </source>
</reference>
<dbReference type="RefSeq" id="XP_030987314.1">
    <property type="nucleotide sequence ID" value="XM_031120193.1"/>
</dbReference>
<proteinExistence type="predicted"/>
<feature type="region of interest" description="Disordered" evidence="1">
    <location>
        <begin position="23"/>
        <end position="50"/>
    </location>
</feature>
<protein>
    <submittedName>
        <fullName evidence="4">Uncharacterized protein</fullName>
    </submittedName>
</protein>
<sequence>MVLAKILAMAAILALSPAGALANSSGSVGSTSPERPVSPGSFDEHEGDQRPCKVTIEMGVSPGGLFRQLYGSDYATRGGTVNINQYQCTVDVMCKNPSCPGLPARWEVTSFDKTKQRETHNQPAGGSVWAVGKKHDL</sequence>
<organism evidence="3 4">
    <name type="scientific">Pyricularia grisea</name>
    <name type="common">Crabgrass-specific blast fungus</name>
    <name type="synonym">Magnaporthe grisea</name>
    <dbReference type="NCBI Taxonomy" id="148305"/>
    <lineage>
        <taxon>Eukaryota</taxon>
        <taxon>Fungi</taxon>
        <taxon>Dikarya</taxon>
        <taxon>Ascomycota</taxon>
        <taxon>Pezizomycotina</taxon>
        <taxon>Sordariomycetes</taxon>
        <taxon>Sordariomycetidae</taxon>
        <taxon>Magnaporthales</taxon>
        <taxon>Pyriculariaceae</taxon>
        <taxon>Pyricularia</taxon>
    </lineage>
</organism>
<feature type="signal peptide" evidence="2">
    <location>
        <begin position="1"/>
        <end position="22"/>
    </location>
</feature>
<dbReference type="AlphaFoldDB" id="A0A6P8BJY7"/>
<dbReference type="Proteomes" id="UP000515153">
    <property type="component" value="Unplaced"/>
</dbReference>
<dbReference type="KEGG" id="pgri:PgNI_00109"/>
<evidence type="ECO:0000256" key="1">
    <source>
        <dbReference type="SAM" id="MobiDB-lite"/>
    </source>
</evidence>
<gene>
    <name evidence="4" type="ORF">PgNI_00109</name>
</gene>
<name>A0A6P8BJY7_PYRGI</name>
<evidence type="ECO:0000256" key="2">
    <source>
        <dbReference type="SAM" id="SignalP"/>
    </source>
</evidence>
<keyword evidence="3" id="KW-1185">Reference proteome</keyword>
<feature type="chain" id="PRO_5027789075" evidence="2">
    <location>
        <begin position="23"/>
        <end position="137"/>
    </location>
</feature>
<dbReference type="GeneID" id="41955107"/>
<reference evidence="4" key="2">
    <citation type="submission" date="2019-10" db="EMBL/GenBank/DDBJ databases">
        <authorList>
            <consortium name="NCBI Genome Project"/>
        </authorList>
    </citation>
    <scope>NUCLEOTIDE SEQUENCE</scope>
    <source>
        <strain evidence="4">NI907</strain>
    </source>
</reference>
<reference evidence="4" key="3">
    <citation type="submission" date="2025-08" db="UniProtKB">
        <authorList>
            <consortium name="RefSeq"/>
        </authorList>
    </citation>
    <scope>IDENTIFICATION</scope>
    <source>
        <strain evidence="4">NI907</strain>
    </source>
</reference>